<evidence type="ECO:0000313" key="2">
    <source>
        <dbReference type="EMBL" id="OIQ94412.1"/>
    </source>
</evidence>
<feature type="transmembrane region" description="Helical" evidence="1">
    <location>
        <begin position="6"/>
        <end position="26"/>
    </location>
</feature>
<name>A0A1J5RQQ1_9ZZZZ</name>
<keyword evidence="1" id="KW-1133">Transmembrane helix</keyword>
<keyword evidence="1" id="KW-0472">Membrane</keyword>
<evidence type="ECO:0000256" key="1">
    <source>
        <dbReference type="SAM" id="Phobius"/>
    </source>
</evidence>
<sequence length="100" mass="11368">MNIELYIAIMAGFVLAFFLMVSEVMLMRKRIVAILTRLRDYYRSGKYIRLFLSTFAVLALIFVQPLIVGSLVVMALDKVDPHFSTSVIREIRQGLIGIIG</sequence>
<gene>
    <name evidence="2" type="ORF">GALL_236590</name>
</gene>
<organism evidence="2">
    <name type="scientific">mine drainage metagenome</name>
    <dbReference type="NCBI Taxonomy" id="410659"/>
    <lineage>
        <taxon>unclassified sequences</taxon>
        <taxon>metagenomes</taxon>
        <taxon>ecological metagenomes</taxon>
    </lineage>
</organism>
<protein>
    <submittedName>
        <fullName evidence="2">Uncharacterized protein</fullName>
    </submittedName>
</protein>
<dbReference type="EMBL" id="MLJW01000187">
    <property type="protein sequence ID" value="OIQ94412.1"/>
    <property type="molecule type" value="Genomic_DNA"/>
</dbReference>
<comment type="caution">
    <text evidence="2">The sequence shown here is derived from an EMBL/GenBank/DDBJ whole genome shotgun (WGS) entry which is preliminary data.</text>
</comment>
<proteinExistence type="predicted"/>
<reference evidence="2" key="1">
    <citation type="submission" date="2016-10" db="EMBL/GenBank/DDBJ databases">
        <title>Sequence of Gallionella enrichment culture.</title>
        <authorList>
            <person name="Poehlein A."/>
            <person name="Muehling M."/>
            <person name="Daniel R."/>
        </authorList>
    </citation>
    <scope>NUCLEOTIDE SEQUENCE</scope>
</reference>
<feature type="transmembrane region" description="Helical" evidence="1">
    <location>
        <begin position="47"/>
        <end position="76"/>
    </location>
</feature>
<dbReference type="AlphaFoldDB" id="A0A1J5RQQ1"/>
<accession>A0A1J5RQQ1</accession>
<keyword evidence="1" id="KW-0812">Transmembrane</keyword>